<name>B9XR98_PEDPL</name>
<dbReference type="GO" id="GO:1902929">
    <property type="term" value="C:plasma membrane of growing cell tip"/>
    <property type="evidence" value="ECO:0007669"/>
    <property type="project" value="TreeGrafter"/>
</dbReference>
<dbReference type="SUPFAM" id="SSF63829">
    <property type="entry name" value="Calcium-dependent phosphotriesterase"/>
    <property type="match status" value="2"/>
</dbReference>
<evidence type="ECO:0000256" key="1">
    <source>
        <dbReference type="SAM" id="SignalP"/>
    </source>
</evidence>
<dbReference type="STRING" id="320771.Cflav_PD0746"/>
<dbReference type="SUPFAM" id="SSF101898">
    <property type="entry name" value="NHL repeat"/>
    <property type="match status" value="1"/>
</dbReference>
<keyword evidence="3" id="KW-1185">Reference proteome</keyword>
<dbReference type="PANTHER" id="PTHR31778:SF2">
    <property type="entry name" value="BUD SITE SELECTION PROTEIN RAX2"/>
    <property type="match status" value="1"/>
</dbReference>
<organism evidence="2 3">
    <name type="scientific">Pedosphaera parvula (strain Ellin514)</name>
    <dbReference type="NCBI Taxonomy" id="320771"/>
    <lineage>
        <taxon>Bacteria</taxon>
        <taxon>Pseudomonadati</taxon>
        <taxon>Verrucomicrobiota</taxon>
        <taxon>Pedosphaerae</taxon>
        <taxon>Pedosphaerales</taxon>
        <taxon>Pedosphaeraceae</taxon>
        <taxon>Pedosphaera</taxon>
    </lineage>
</organism>
<protein>
    <recommendedName>
        <fullName evidence="4">Delta-60 repeat protein</fullName>
    </recommendedName>
</protein>
<dbReference type="NCBIfam" id="TIGR02608">
    <property type="entry name" value="delta_60_rpt"/>
    <property type="match status" value="13"/>
</dbReference>
<comment type="caution">
    <text evidence="2">The sequence shown here is derived from an EMBL/GenBank/DDBJ whole genome shotgun (WGS) entry which is preliminary data.</text>
</comment>
<accession>B9XR98</accession>
<dbReference type="Proteomes" id="UP000003688">
    <property type="component" value="Unassembled WGS sequence"/>
</dbReference>
<dbReference type="Gene3D" id="2.80.10.50">
    <property type="match status" value="7"/>
</dbReference>
<dbReference type="InterPro" id="IPR013431">
    <property type="entry name" value="Delta_60_rpt"/>
</dbReference>
<evidence type="ECO:0000313" key="3">
    <source>
        <dbReference type="Proteomes" id="UP000003688"/>
    </source>
</evidence>
<dbReference type="EMBL" id="ABOX02000061">
    <property type="protein sequence ID" value="EEF57641.1"/>
    <property type="molecule type" value="Genomic_DNA"/>
</dbReference>
<proteinExistence type="predicted"/>
<reference evidence="2 3" key="1">
    <citation type="journal article" date="2011" name="J. Bacteriol.">
        <title>Genome sequence of 'Pedosphaera parvula' Ellin514, an aerobic Verrucomicrobial isolate from pasture soil.</title>
        <authorList>
            <person name="Kant R."/>
            <person name="van Passel M.W."/>
            <person name="Sangwan P."/>
            <person name="Palva A."/>
            <person name="Lucas S."/>
            <person name="Copeland A."/>
            <person name="Lapidus A."/>
            <person name="Glavina Del Rio T."/>
            <person name="Dalin E."/>
            <person name="Tice H."/>
            <person name="Bruce D."/>
            <person name="Goodwin L."/>
            <person name="Pitluck S."/>
            <person name="Chertkov O."/>
            <person name="Larimer F.W."/>
            <person name="Land M.L."/>
            <person name="Hauser L."/>
            <person name="Brettin T.S."/>
            <person name="Detter J.C."/>
            <person name="Han S."/>
            <person name="de Vos W.M."/>
            <person name="Janssen P.H."/>
            <person name="Smidt H."/>
        </authorList>
    </citation>
    <scope>NUCLEOTIDE SEQUENCE [LARGE SCALE GENOMIC DNA]</scope>
    <source>
        <strain evidence="2 3">Ellin514</strain>
    </source>
</reference>
<evidence type="ECO:0000313" key="2">
    <source>
        <dbReference type="EMBL" id="EEF57641.1"/>
    </source>
</evidence>
<feature type="signal peptide" evidence="1">
    <location>
        <begin position="1"/>
        <end position="20"/>
    </location>
</feature>
<evidence type="ECO:0008006" key="4">
    <source>
        <dbReference type="Google" id="ProtNLM"/>
    </source>
</evidence>
<dbReference type="PANTHER" id="PTHR31778">
    <property type="entry name" value="BUD SITE SELECTION PROTEIN RAX2"/>
    <property type="match status" value="1"/>
</dbReference>
<sequence precursor="true">MQRFLLISLVCLCFVGGLHANPGDVDLSFDPGSGINGSVSSVVAQSDGKIIIGGTFSTVRGAVRNFIARLNQDGTADSTFNTGTGPDEPVTCIALQSNGKILVAGTFTNFNGTERDLLARLNPDGTLDTTFTPSSWVGYAATCLAVQADGKILVGVGYGFPGILRLKPDGSLDNTFYPFNTFDSYVSAVAVQTDGKVLIAGDFSYINDTVRNHIARLDASGNLDDSFQFGTGPNFGINSVTLQTNGKLVIGGYFASVNGTTRNNIARLNVDGSLDTAFTTGTDFAVRTVAQQTDGKLIVGGDFTAVNGVSRPGVARLQPDGILDTTFDPATGASNHVNAVCVQANGKVLVGSESSILGYSKWKGLIRLNTNGTPDSAFQSYTGIDGPVNSVAMQRDGKALISGAFASINGTNRNRIARLNVDGTLDTTFNPGSGPGGVPSAYDPSGSYRIDCVASQSDGKALVGGYFNLFQGTNRNALARLNTDGSLDNAFHPAPSEYAEIVSVAVQTDGKIVLGGFFNSINGTSRTNIARLNADGSLDNTFNPGSGATEGGVFCLAVQSDGKVLLGGDFSGVNGVLRRCVARLNADGSLDSTFNPGSGTVNNSVYSLAPQADGKVLIGGAFSKFNGTTNWHIARLNNDGSLDTTFHPGTGTDFNGYVFSIIVQPNGKVLIGGDLRLFNGTPRNGVARLNQDGSLDTVFDPGMGAKNGIYNRVNSLALRPNGTVLIGGDFTIFNGVARTYAVQLWGDPLLYIRKTGNTAVLSWTNAPAFSLQSAPSLTGSYTTLPSATSPYTNLTSGSQKFFRLKAN</sequence>
<dbReference type="AlphaFoldDB" id="B9XR98"/>
<feature type="chain" id="PRO_5002895086" description="Delta-60 repeat protein" evidence="1">
    <location>
        <begin position="21"/>
        <end position="807"/>
    </location>
</feature>
<dbReference type="RefSeq" id="WP_007418333.1">
    <property type="nucleotide sequence ID" value="NZ_ABOX02000061.1"/>
</dbReference>
<gene>
    <name evidence="2" type="ORF">Cflav_PD0746</name>
</gene>
<dbReference type="OrthoDB" id="189305at2"/>
<keyword evidence="1" id="KW-0732">Signal</keyword>
<dbReference type="Pfam" id="PF17164">
    <property type="entry name" value="DUF5122"/>
    <property type="match status" value="13"/>
</dbReference>